<dbReference type="PANTHER" id="PTHR44846">
    <property type="entry name" value="MANNOSYL-D-GLYCERATE TRANSPORT/METABOLISM SYSTEM REPRESSOR MNGR-RELATED"/>
    <property type="match status" value="1"/>
</dbReference>
<dbReference type="RefSeq" id="WP_245967320.1">
    <property type="nucleotide sequence ID" value="NZ_BEVZ01000001.1"/>
</dbReference>
<dbReference type="InterPro" id="IPR011663">
    <property type="entry name" value="UTRA"/>
</dbReference>
<name>A0ABV2YCL0_9ACTN</name>
<feature type="compositionally biased region" description="Polar residues" evidence="1">
    <location>
        <begin position="13"/>
        <end position="29"/>
    </location>
</feature>
<protein>
    <submittedName>
        <fullName evidence="3">UTRA domain-containing protein</fullName>
    </submittedName>
</protein>
<evidence type="ECO:0000256" key="1">
    <source>
        <dbReference type="SAM" id="MobiDB-lite"/>
    </source>
</evidence>
<feature type="domain" description="UbiC transcription regulator-associated" evidence="2">
    <location>
        <begin position="124"/>
        <end position="259"/>
    </location>
</feature>
<evidence type="ECO:0000259" key="2">
    <source>
        <dbReference type="SMART" id="SM00866"/>
    </source>
</evidence>
<organism evidence="3 4">
    <name type="scientific">Streptomyces fragilis</name>
    <dbReference type="NCBI Taxonomy" id="67301"/>
    <lineage>
        <taxon>Bacteria</taxon>
        <taxon>Bacillati</taxon>
        <taxon>Actinomycetota</taxon>
        <taxon>Actinomycetes</taxon>
        <taxon>Kitasatosporales</taxon>
        <taxon>Streptomycetaceae</taxon>
        <taxon>Streptomyces</taxon>
    </lineage>
</organism>
<feature type="compositionally biased region" description="Low complexity" evidence="1">
    <location>
        <begin position="266"/>
        <end position="284"/>
    </location>
</feature>
<accession>A0ABV2YCL0</accession>
<comment type="caution">
    <text evidence="3">The sequence shown here is derived from an EMBL/GenBank/DDBJ whole genome shotgun (WGS) entry which is preliminary data.</text>
</comment>
<evidence type="ECO:0000313" key="4">
    <source>
        <dbReference type="Proteomes" id="UP001550850"/>
    </source>
</evidence>
<feature type="region of interest" description="Disordered" evidence="1">
    <location>
        <begin position="260"/>
        <end position="293"/>
    </location>
</feature>
<keyword evidence="4" id="KW-1185">Reference proteome</keyword>
<dbReference type="SMART" id="SM00866">
    <property type="entry name" value="UTRA"/>
    <property type="match status" value="1"/>
</dbReference>
<reference evidence="3 4" key="1">
    <citation type="submission" date="2024-06" db="EMBL/GenBank/DDBJ databases">
        <title>The Natural Products Discovery Center: Release of the First 8490 Sequenced Strains for Exploring Actinobacteria Biosynthetic Diversity.</title>
        <authorList>
            <person name="Kalkreuter E."/>
            <person name="Kautsar S.A."/>
            <person name="Yang D."/>
            <person name="Bader C.D."/>
            <person name="Teijaro C.N."/>
            <person name="Fluegel L."/>
            <person name="Davis C.M."/>
            <person name="Simpson J.R."/>
            <person name="Lauterbach L."/>
            <person name="Steele A.D."/>
            <person name="Gui C."/>
            <person name="Meng S."/>
            <person name="Li G."/>
            <person name="Viehrig K."/>
            <person name="Ye F."/>
            <person name="Su P."/>
            <person name="Kiefer A.F."/>
            <person name="Nichols A."/>
            <person name="Cepeda A.J."/>
            <person name="Yan W."/>
            <person name="Fan B."/>
            <person name="Jiang Y."/>
            <person name="Adhikari A."/>
            <person name="Zheng C.-J."/>
            <person name="Schuster L."/>
            <person name="Cowan T.M."/>
            <person name="Smanski M.J."/>
            <person name="Chevrette M.G."/>
            <person name="De Carvalho L.P.S."/>
            <person name="Shen B."/>
        </authorList>
    </citation>
    <scope>NUCLEOTIDE SEQUENCE [LARGE SCALE GENOMIC DNA]</scope>
    <source>
        <strain evidence="3 4">NPDC038104</strain>
    </source>
</reference>
<feature type="compositionally biased region" description="Basic and acidic residues" evidence="1">
    <location>
        <begin position="1"/>
        <end position="12"/>
    </location>
</feature>
<sequence>MADLPHDPDQERQSLTGDAGTASQESDSTPEAGVAGSNAATASRKGQFGGENLSNWPFVVLAAVPHTWHRARSGPLLVHHAADHRTESIGDLAVTTVDHVLVDQRRPWGAEARFSPGRSSTRLRSGITEEARFHDLRHTGNTLAAAEVNARARLVKEGEQPTHTLTSYYLPEHVEGTRLVDPTPGPAGLGGGFRVLYDAGYGIDHMKEQLSARVPTADEVKLLQLPPGEPVVELHRTAYTAEGLVVEFAIGVHAASRFAWGHQQRRPQTAQPQRPAAPHAGPRGLPDSLYDVQ</sequence>
<dbReference type="SUPFAM" id="SSF64288">
    <property type="entry name" value="Chorismate lyase-like"/>
    <property type="match status" value="1"/>
</dbReference>
<dbReference type="EMBL" id="JBEZUR010000004">
    <property type="protein sequence ID" value="MEU3553462.1"/>
    <property type="molecule type" value="Genomic_DNA"/>
</dbReference>
<gene>
    <name evidence="3" type="ORF">AB0E65_04375</name>
</gene>
<dbReference type="Proteomes" id="UP001550850">
    <property type="component" value="Unassembled WGS sequence"/>
</dbReference>
<dbReference type="Gene3D" id="3.40.1410.10">
    <property type="entry name" value="Chorismate lyase-like"/>
    <property type="match status" value="1"/>
</dbReference>
<evidence type="ECO:0000313" key="3">
    <source>
        <dbReference type="EMBL" id="MEU3553462.1"/>
    </source>
</evidence>
<dbReference type="InterPro" id="IPR028978">
    <property type="entry name" value="Chorismate_lyase_/UTRA_dom_sf"/>
</dbReference>
<dbReference type="PANTHER" id="PTHR44846:SF17">
    <property type="entry name" value="GNTR-FAMILY TRANSCRIPTIONAL REGULATOR"/>
    <property type="match status" value="1"/>
</dbReference>
<proteinExistence type="predicted"/>
<dbReference type="Pfam" id="PF07702">
    <property type="entry name" value="UTRA"/>
    <property type="match status" value="1"/>
</dbReference>
<dbReference type="InterPro" id="IPR050679">
    <property type="entry name" value="Bact_HTH_transcr_reg"/>
</dbReference>
<feature type="region of interest" description="Disordered" evidence="1">
    <location>
        <begin position="1"/>
        <end position="46"/>
    </location>
</feature>